<protein>
    <submittedName>
        <fullName evidence="2">Uncharacterized protein</fullName>
    </submittedName>
</protein>
<evidence type="ECO:0000313" key="3">
    <source>
        <dbReference type="Proteomes" id="UP000734511"/>
    </source>
</evidence>
<proteinExistence type="predicted"/>
<accession>A0ABX0ZTL1</accession>
<keyword evidence="3" id="KW-1185">Reference proteome</keyword>
<evidence type="ECO:0000313" key="2">
    <source>
        <dbReference type="EMBL" id="NJP45104.1"/>
    </source>
</evidence>
<dbReference type="RefSeq" id="WP_167983960.1">
    <property type="nucleotide sequence ID" value="NZ_JAATEJ010000012.1"/>
</dbReference>
<dbReference type="InterPro" id="IPR045684">
    <property type="entry name" value="DUF6191"/>
</dbReference>
<dbReference type="Proteomes" id="UP000734511">
    <property type="component" value="Unassembled WGS sequence"/>
</dbReference>
<organism evidence="2 3">
    <name type="scientific">Actinacidiphila epipremni</name>
    <dbReference type="NCBI Taxonomy" id="2053013"/>
    <lineage>
        <taxon>Bacteria</taxon>
        <taxon>Bacillati</taxon>
        <taxon>Actinomycetota</taxon>
        <taxon>Actinomycetes</taxon>
        <taxon>Kitasatosporales</taxon>
        <taxon>Streptomycetaceae</taxon>
        <taxon>Actinacidiphila</taxon>
    </lineage>
</organism>
<comment type="caution">
    <text evidence="2">The sequence shown here is derived from an EMBL/GenBank/DDBJ whole genome shotgun (WGS) entry which is preliminary data.</text>
</comment>
<reference evidence="2 3" key="1">
    <citation type="submission" date="2020-03" db="EMBL/GenBank/DDBJ databases">
        <title>WGS of actinomycetes isolated from Thailand.</title>
        <authorList>
            <person name="Thawai C."/>
        </authorList>
    </citation>
    <scope>NUCLEOTIDE SEQUENCE [LARGE SCALE GENOMIC DNA]</scope>
    <source>
        <strain evidence="2 3">PRB2-1</strain>
    </source>
</reference>
<feature type="region of interest" description="Disordered" evidence="1">
    <location>
        <begin position="26"/>
        <end position="62"/>
    </location>
</feature>
<feature type="compositionally biased region" description="Polar residues" evidence="1">
    <location>
        <begin position="53"/>
        <end position="62"/>
    </location>
</feature>
<evidence type="ECO:0000256" key="1">
    <source>
        <dbReference type="SAM" id="MobiDB-lite"/>
    </source>
</evidence>
<sequence>MFNILEGLFAPSRKHTDDERNRLELFREEEGNGDPARGPIDLSSGKVVMRATPRTSPEATGA</sequence>
<name>A0ABX0ZTL1_9ACTN</name>
<dbReference type="Pfam" id="PF19690">
    <property type="entry name" value="DUF6191"/>
    <property type="match status" value="1"/>
</dbReference>
<dbReference type="EMBL" id="JAATEJ010000012">
    <property type="protein sequence ID" value="NJP45104.1"/>
    <property type="molecule type" value="Genomic_DNA"/>
</dbReference>
<gene>
    <name evidence="2" type="ORF">HCN08_17120</name>
</gene>